<name>A0A2G9UE57_TELCI</name>
<keyword evidence="4" id="KW-1185">Reference proteome</keyword>
<organism evidence="3 4">
    <name type="scientific">Teladorsagia circumcincta</name>
    <name type="common">Brown stomach worm</name>
    <name type="synonym">Ostertagia circumcincta</name>
    <dbReference type="NCBI Taxonomy" id="45464"/>
    <lineage>
        <taxon>Eukaryota</taxon>
        <taxon>Metazoa</taxon>
        <taxon>Ecdysozoa</taxon>
        <taxon>Nematoda</taxon>
        <taxon>Chromadorea</taxon>
        <taxon>Rhabditida</taxon>
        <taxon>Rhabditina</taxon>
        <taxon>Rhabditomorpha</taxon>
        <taxon>Strongyloidea</taxon>
        <taxon>Trichostrongylidae</taxon>
        <taxon>Teladorsagia</taxon>
    </lineage>
</organism>
<protein>
    <recommendedName>
        <fullName evidence="2">SH2 domain-containing protein</fullName>
    </recommendedName>
</protein>
<dbReference type="AlphaFoldDB" id="A0A2G9UE57"/>
<proteinExistence type="predicted"/>
<dbReference type="InterPro" id="IPR036860">
    <property type="entry name" value="SH2_dom_sf"/>
</dbReference>
<reference evidence="3 4" key="1">
    <citation type="submission" date="2015-09" db="EMBL/GenBank/DDBJ databases">
        <title>Draft genome of the parasitic nematode Teladorsagia circumcincta isolate WARC Sus (inbred).</title>
        <authorList>
            <person name="Mitreva M."/>
        </authorList>
    </citation>
    <scope>NUCLEOTIDE SEQUENCE [LARGE SCALE GENOMIC DNA]</scope>
    <source>
        <strain evidence="3 4">S</strain>
    </source>
</reference>
<dbReference type="EMBL" id="KZ347295">
    <property type="protein sequence ID" value="PIO68022.1"/>
    <property type="molecule type" value="Genomic_DNA"/>
</dbReference>
<dbReference type="Pfam" id="PF00017">
    <property type="entry name" value="SH2"/>
    <property type="match status" value="1"/>
</dbReference>
<dbReference type="Proteomes" id="UP000230423">
    <property type="component" value="Unassembled WGS sequence"/>
</dbReference>
<dbReference type="Gene3D" id="3.30.505.10">
    <property type="entry name" value="SH2 domain"/>
    <property type="match status" value="1"/>
</dbReference>
<evidence type="ECO:0000259" key="2">
    <source>
        <dbReference type="PROSITE" id="PS50001"/>
    </source>
</evidence>
<gene>
    <name evidence="3" type="ORF">TELCIR_10210</name>
</gene>
<feature type="non-terminal residue" evidence="3">
    <location>
        <position position="164"/>
    </location>
</feature>
<dbReference type="PROSITE" id="PS50001">
    <property type="entry name" value="SH2"/>
    <property type="match status" value="1"/>
</dbReference>
<keyword evidence="1" id="KW-0727">SH2 domain</keyword>
<evidence type="ECO:0000256" key="1">
    <source>
        <dbReference type="PROSITE-ProRule" id="PRU00191"/>
    </source>
</evidence>
<dbReference type="SUPFAM" id="SSF55550">
    <property type="entry name" value="SH2 domain"/>
    <property type="match status" value="1"/>
</dbReference>
<dbReference type="OrthoDB" id="4843387at2759"/>
<accession>A0A2G9UE57</accession>
<dbReference type="InterPro" id="IPR000980">
    <property type="entry name" value="SH2"/>
</dbReference>
<evidence type="ECO:0000313" key="3">
    <source>
        <dbReference type="EMBL" id="PIO68022.1"/>
    </source>
</evidence>
<sequence length="164" mass="17798">MHLASNPVIVITCGESTTQAKVNSKMSAGSGTSGYSDVVVDAEDEKLFGTDEIRFVRRSVGTTYHPRHRLPAVKSGSFAVTVHASFCGKEYTAPLGSMSAEEKTCSTMPSEATDTKVTQWHGSSDAALEDEPFYHGYMARAEAEKVITKDGEFLVRKAEVRGRE</sequence>
<feature type="domain" description="SH2" evidence="2">
    <location>
        <begin position="133"/>
        <end position="164"/>
    </location>
</feature>
<evidence type="ECO:0000313" key="4">
    <source>
        <dbReference type="Proteomes" id="UP000230423"/>
    </source>
</evidence>